<evidence type="ECO:0000256" key="6">
    <source>
        <dbReference type="ARBA" id="ARBA00023315"/>
    </source>
</evidence>
<dbReference type="AlphaFoldDB" id="A0AAE2SCS6"/>
<dbReference type="InterPro" id="IPR011004">
    <property type="entry name" value="Trimer_LpxA-like_sf"/>
</dbReference>
<organism evidence="9 10">
    <name type="scientific">Oceaniferula flava</name>
    <dbReference type="NCBI Taxonomy" id="2800421"/>
    <lineage>
        <taxon>Bacteria</taxon>
        <taxon>Pseudomonadati</taxon>
        <taxon>Verrucomicrobiota</taxon>
        <taxon>Verrucomicrobiia</taxon>
        <taxon>Verrucomicrobiales</taxon>
        <taxon>Verrucomicrobiaceae</taxon>
        <taxon>Oceaniferula</taxon>
    </lineage>
</organism>
<proteinExistence type="inferred from homology"/>
<evidence type="ECO:0000256" key="1">
    <source>
        <dbReference type="ARBA" id="ARBA00022516"/>
    </source>
</evidence>
<dbReference type="Gene3D" id="2.160.10.10">
    <property type="entry name" value="Hexapeptide repeat proteins"/>
    <property type="match status" value="1"/>
</dbReference>
<comment type="catalytic activity">
    <reaction evidence="7">
        <text>a UDP-3-O-[(3R)-3-hydroxyacyl]-alpha-D-glucosamine + a (3R)-hydroxyacyl-[ACP] = a UDP-2-N,3-O-bis[(3R)-3-hydroxyacyl]-alpha-D-glucosamine + holo-[ACP] + H(+)</text>
        <dbReference type="Rhea" id="RHEA:53836"/>
        <dbReference type="Rhea" id="RHEA-COMP:9685"/>
        <dbReference type="Rhea" id="RHEA-COMP:9945"/>
        <dbReference type="ChEBI" id="CHEBI:15378"/>
        <dbReference type="ChEBI" id="CHEBI:64479"/>
        <dbReference type="ChEBI" id="CHEBI:78827"/>
        <dbReference type="ChEBI" id="CHEBI:137740"/>
        <dbReference type="ChEBI" id="CHEBI:137748"/>
        <dbReference type="EC" id="2.3.1.191"/>
    </reaction>
</comment>
<evidence type="ECO:0000313" key="10">
    <source>
        <dbReference type="Proteomes" id="UP000634206"/>
    </source>
</evidence>
<comment type="caution">
    <text evidence="9">The sequence shown here is derived from an EMBL/GenBank/DDBJ whole genome shotgun (WGS) entry which is preliminary data.</text>
</comment>
<dbReference type="InterPro" id="IPR007691">
    <property type="entry name" value="LpxD"/>
</dbReference>
<dbReference type="HAMAP" id="MF_00523">
    <property type="entry name" value="LpxD"/>
    <property type="match status" value="1"/>
</dbReference>
<keyword evidence="3 7" id="KW-0808">Transferase</keyword>
<gene>
    <name evidence="7 9" type="primary">lpxD</name>
    <name evidence="9" type="ORF">JIN83_12655</name>
</gene>
<reference evidence="9" key="1">
    <citation type="submission" date="2021-01" db="EMBL/GenBank/DDBJ databases">
        <title>Modified the classification status of verrucomicrobia.</title>
        <authorList>
            <person name="Feng X."/>
        </authorList>
    </citation>
    <scope>NUCLEOTIDE SEQUENCE</scope>
    <source>
        <strain evidence="9">5K15</strain>
    </source>
</reference>
<dbReference type="EC" id="2.3.1.191" evidence="7"/>
<evidence type="ECO:0000256" key="3">
    <source>
        <dbReference type="ARBA" id="ARBA00022679"/>
    </source>
</evidence>
<dbReference type="RefSeq" id="WP_309490427.1">
    <property type="nucleotide sequence ID" value="NZ_JAENIG010000008.1"/>
</dbReference>
<keyword evidence="10" id="KW-1185">Reference proteome</keyword>
<evidence type="ECO:0000256" key="7">
    <source>
        <dbReference type="HAMAP-Rule" id="MF_00523"/>
    </source>
</evidence>
<feature type="active site" description="Proton acceptor" evidence="7">
    <location>
        <position position="246"/>
    </location>
</feature>
<dbReference type="SUPFAM" id="SSF51161">
    <property type="entry name" value="Trimeric LpxA-like enzymes"/>
    <property type="match status" value="1"/>
</dbReference>
<dbReference type="GO" id="GO:0103118">
    <property type="term" value="F:UDP-3-O-[(3R)-3-hydroxyacyl]-glucosamine N-acyltransferase activity"/>
    <property type="evidence" value="ECO:0007669"/>
    <property type="project" value="UniProtKB-EC"/>
</dbReference>
<dbReference type="Gene3D" id="3.40.1390.10">
    <property type="entry name" value="MurE/MurF, N-terminal domain"/>
    <property type="match status" value="1"/>
</dbReference>
<dbReference type="Proteomes" id="UP000634206">
    <property type="component" value="Unassembled WGS sequence"/>
</dbReference>
<protein>
    <recommendedName>
        <fullName evidence="7">UDP-3-O-acylglucosamine N-acyltransferase</fullName>
        <ecNumber evidence="7">2.3.1.191</ecNumber>
    </recommendedName>
</protein>
<keyword evidence="2 7" id="KW-0441">Lipid A biosynthesis</keyword>
<dbReference type="EMBL" id="JAENIG010000008">
    <property type="protein sequence ID" value="MBK1855815.1"/>
    <property type="molecule type" value="Genomic_DNA"/>
</dbReference>
<dbReference type="Pfam" id="PF04613">
    <property type="entry name" value="LpxD"/>
    <property type="match status" value="1"/>
</dbReference>
<dbReference type="NCBIfam" id="TIGR01853">
    <property type="entry name" value="lipid_A_lpxD"/>
    <property type="match status" value="1"/>
</dbReference>
<accession>A0AAE2SCS6</accession>
<comment type="function">
    <text evidence="7">Catalyzes the N-acylation of UDP-3-O-acylglucosamine using 3-hydroxyacyl-ACP as the acyl donor. Is involved in the biosynthesis of lipid A, a phosphorylated glycolipid that anchors the lipopolysaccharide to the outer membrane of the cell.</text>
</comment>
<evidence type="ECO:0000256" key="5">
    <source>
        <dbReference type="ARBA" id="ARBA00023098"/>
    </source>
</evidence>
<dbReference type="GO" id="GO:0009245">
    <property type="term" value="P:lipid A biosynthetic process"/>
    <property type="evidence" value="ECO:0007669"/>
    <property type="project" value="UniProtKB-UniRule"/>
</dbReference>
<dbReference type="Pfam" id="PF00132">
    <property type="entry name" value="Hexapep"/>
    <property type="match status" value="2"/>
</dbReference>
<sequence length="351" mass="37099">MIKLNLDEIVSLTGGRLLRAGQAEEITGVASLDEAGSTDVSFLGNEKYYQDFLQTAAGVVLIPPAVPENPDGQTTSALIEVENPSVAFGLVVKKFVSAQRKFQPGVHPSAIVAEGVQFDPEKVSIQAGVIIESGVRIGAGTEIGAGSVICHDVSIGENCLLHANVTVRERCILQNEVVLQPGAVIGSDGYGYALVDGRHETIDQVGIVLLEDRVEVGANSTIDRARFGKTVVGEGSKIDNLVQIGHNVRIGKHCLIVAQSGLAGSTHLGDYVTMAAQTGAVGHLKIHDRAVLSARAVASKDMKGDTVYMGMPGRPIQEEQKKKAAVARLPKLISQVKELQKRVDALDSSES</sequence>
<dbReference type="GO" id="GO:0016020">
    <property type="term" value="C:membrane"/>
    <property type="evidence" value="ECO:0007669"/>
    <property type="project" value="GOC"/>
</dbReference>
<comment type="subunit">
    <text evidence="7">Homotrimer.</text>
</comment>
<dbReference type="PANTHER" id="PTHR43378:SF2">
    <property type="entry name" value="UDP-3-O-ACYLGLUCOSAMINE N-ACYLTRANSFERASE 1, MITOCHONDRIAL-RELATED"/>
    <property type="match status" value="1"/>
</dbReference>
<keyword evidence="1 7" id="KW-0444">Lipid biosynthesis</keyword>
<feature type="domain" description="UDP-3-O-[3-hydroxymyristoyl] glucosamine N-acyltransferase non-repeat region" evidence="8">
    <location>
        <begin position="25"/>
        <end position="92"/>
    </location>
</feature>
<keyword evidence="5 7" id="KW-0443">Lipid metabolism</keyword>
<evidence type="ECO:0000259" key="8">
    <source>
        <dbReference type="Pfam" id="PF04613"/>
    </source>
</evidence>
<evidence type="ECO:0000256" key="2">
    <source>
        <dbReference type="ARBA" id="ARBA00022556"/>
    </source>
</evidence>
<keyword evidence="4 7" id="KW-0677">Repeat</keyword>
<evidence type="ECO:0000313" key="9">
    <source>
        <dbReference type="EMBL" id="MBK1855815.1"/>
    </source>
</evidence>
<dbReference type="PANTHER" id="PTHR43378">
    <property type="entry name" value="UDP-3-O-ACYLGLUCOSAMINE N-ACYLTRANSFERASE"/>
    <property type="match status" value="1"/>
</dbReference>
<dbReference type="GO" id="GO:0016410">
    <property type="term" value="F:N-acyltransferase activity"/>
    <property type="evidence" value="ECO:0007669"/>
    <property type="project" value="InterPro"/>
</dbReference>
<dbReference type="InterPro" id="IPR001451">
    <property type="entry name" value="Hexapep"/>
</dbReference>
<dbReference type="CDD" id="cd03352">
    <property type="entry name" value="LbH_LpxD"/>
    <property type="match status" value="1"/>
</dbReference>
<comment type="pathway">
    <text evidence="7">Bacterial outer membrane biogenesis; LPS lipid A biosynthesis.</text>
</comment>
<keyword evidence="6 7" id="KW-0012">Acyltransferase</keyword>
<evidence type="ECO:0000256" key="4">
    <source>
        <dbReference type="ARBA" id="ARBA00022737"/>
    </source>
</evidence>
<name>A0AAE2SCS6_9BACT</name>
<dbReference type="NCBIfam" id="NF002060">
    <property type="entry name" value="PRK00892.1"/>
    <property type="match status" value="1"/>
</dbReference>
<comment type="similarity">
    <text evidence="7">Belongs to the transferase hexapeptide repeat family. LpxD subfamily.</text>
</comment>
<dbReference type="InterPro" id="IPR020573">
    <property type="entry name" value="UDP_GlcNAc_AcTrfase_non-rep"/>
</dbReference>